<organism evidence="2">
    <name type="scientific">Noccaea caerulescens</name>
    <name type="common">Alpine penny-cress</name>
    <name type="synonym">Thlaspi caerulescens</name>
    <dbReference type="NCBI Taxonomy" id="107243"/>
    <lineage>
        <taxon>Eukaryota</taxon>
        <taxon>Viridiplantae</taxon>
        <taxon>Streptophyta</taxon>
        <taxon>Embryophyta</taxon>
        <taxon>Tracheophyta</taxon>
        <taxon>Spermatophyta</taxon>
        <taxon>Magnoliopsida</taxon>
        <taxon>eudicotyledons</taxon>
        <taxon>Gunneridae</taxon>
        <taxon>Pentapetalae</taxon>
        <taxon>rosids</taxon>
        <taxon>malvids</taxon>
        <taxon>Brassicales</taxon>
        <taxon>Brassicaceae</taxon>
        <taxon>Coluteocarpeae</taxon>
        <taxon>Noccaea</taxon>
    </lineage>
</organism>
<dbReference type="InterPro" id="IPR026960">
    <property type="entry name" value="RVT-Znf"/>
</dbReference>
<gene>
    <name evidence="2" type="ORF">LC_TR7360_c0_g1_i1_g.24703</name>
</gene>
<proteinExistence type="predicted"/>
<dbReference type="CDD" id="cd01650">
    <property type="entry name" value="RT_nLTR_like"/>
    <property type="match status" value="1"/>
</dbReference>
<dbReference type="EMBL" id="GEVK01021137">
    <property type="protein sequence ID" value="JAU31695.1"/>
    <property type="molecule type" value="Transcribed_RNA"/>
</dbReference>
<dbReference type="PANTHER" id="PTHR33116">
    <property type="entry name" value="REVERSE TRANSCRIPTASE ZINC-BINDING DOMAIN-CONTAINING PROTEIN-RELATED-RELATED"/>
    <property type="match status" value="1"/>
</dbReference>
<evidence type="ECO:0000259" key="1">
    <source>
        <dbReference type="PROSITE" id="PS50878"/>
    </source>
</evidence>
<accession>A0A1J3EJP2</accession>
<dbReference type="PANTHER" id="PTHR33116:SF76">
    <property type="entry name" value="DUF4283 DOMAIN-CONTAINING PROTEIN"/>
    <property type="match status" value="1"/>
</dbReference>
<feature type="domain" description="Reverse transcriptase" evidence="1">
    <location>
        <begin position="40"/>
        <end position="318"/>
    </location>
</feature>
<dbReference type="InterPro" id="IPR000477">
    <property type="entry name" value="RT_dom"/>
</dbReference>
<dbReference type="InterPro" id="IPR043502">
    <property type="entry name" value="DNA/RNA_pol_sf"/>
</dbReference>
<protein>
    <submittedName>
        <fullName evidence="2">LINE-1 retrotransposable element ORF2 protein</fullName>
    </submittedName>
</protein>
<evidence type="ECO:0000313" key="2">
    <source>
        <dbReference type="EMBL" id="JAU31695.1"/>
    </source>
</evidence>
<dbReference type="AlphaFoldDB" id="A0A1J3EJP2"/>
<reference evidence="2" key="1">
    <citation type="submission" date="2016-07" db="EMBL/GenBank/DDBJ databases">
        <title>De novo transcriptome assembly of four accessions of the metal hyperaccumulator plant Noccaea caerulescens.</title>
        <authorList>
            <person name="Blande D."/>
            <person name="Halimaa P."/>
            <person name="Tervahauta A.I."/>
            <person name="Aarts M.G."/>
            <person name="Karenlampi S.O."/>
        </authorList>
    </citation>
    <scope>NUCLEOTIDE SEQUENCE</scope>
</reference>
<dbReference type="PROSITE" id="PS50878">
    <property type="entry name" value="RT_POL"/>
    <property type="match status" value="1"/>
</dbReference>
<dbReference type="SUPFAM" id="SSF56672">
    <property type="entry name" value="DNA/RNA polymerases"/>
    <property type="match status" value="1"/>
</dbReference>
<dbReference type="Pfam" id="PF00078">
    <property type="entry name" value="RVT_1"/>
    <property type="match status" value="1"/>
</dbReference>
<name>A0A1J3EJP2_NOCCA</name>
<sequence>MKTVFAMPLNKSPGPDGYSIEFIRASWATVGSDVINAVKEFFRNGRLLKDLNNTAICLIPKSSEACKLKDYRPISCCNIVYKVISKIIANRLKPILQECISLNQAAFLKGRSLGENVLLASELIRNYQKPSSPKSCMLKVDIRKAFDTICWEFVIKILEAQGFPPMFCIWVKECITSPRFPISINGELAGFFPGRKGLRQGDSISPYLFIMVMEVLSRLLEKSVAEERMRLHPMCSNPQVTHLLFADDLLIFSDGSRHSLSGIKTILGVFREMCGLDINAEKTEIFFGGYNDVEISVLSALSGFKIGFFPTRYLGLPLDSSRISYATLQPFIERITAKIHVWTSKFLSFAGKIRLISSVIYGMVNFWSSVFVLPKRFYEKVDSLCSAFLWKNKTTSAMGSRVAWKDVCRPKKEGGLGIRLLEDFEMVYRLKHVSNFFTNSGSIWVAWLKGNIFNRKDFWIKEDSNRLSKPVRSMLQLRNKLEAFLKCEVRDGHKARFWYDCWTDLGPLISFMGTRGPTEFQIRQDASVAQATHNGFWRFPAARSVAADTSQIVIAGTEPPNDEKGSDVFFWCHGPGVFKGSFSSKSTWSQLRVSGPIVAWYKTIWFKEAIPRCSFIAWLVYLARLPTRDRLIRWGLNVQPGCVLCSNGSESHEHLFFECSFSSEIWSQIAGSLWPNPPTDLASVTTSILSMQSSKAVVAKLWLQILIYLLWRERNARIFSANPRSSASSISSAVDRMMRDRLLSFPATSASSTSLLQTYFSFRDNE</sequence>
<dbReference type="Pfam" id="PF13966">
    <property type="entry name" value="zf-RVT"/>
    <property type="match status" value="1"/>
</dbReference>